<reference evidence="2" key="1">
    <citation type="submission" date="2020-05" db="EMBL/GenBank/DDBJ databases">
        <title>Frigoriglobus tundricola gen. nov., sp. nov., a psychrotolerant cellulolytic planctomycete of the family Gemmataceae with two divergent copies of 16S rRNA gene.</title>
        <authorList>
            <person name="Kulichevskaya I.S."/>
            <person name="Ivanova A.A."/>
            <person name="Naumoff D.G."/>
            <person name="Beletsky A.V."/>
            <person name="Rijpstra W.I.C."/>
            <person name="Sinninghe Damste J.S."/>
            <person name="Mardanov A.V."/>
            <person name="Ravin N.V."/>
            <person name="Dedysh S.N."/>
        </authorList>
    </citation>
    <scope>NUCLEOTIDE SEQUENCE [LARGE SCALE GENOMIC DNA]</scope>
    <source>
        <strain evidence="2">PL17</strain>
    </source>
</reference>
<dbReference type="Proteomes" id="UP000503447">
    <property type="component" value="Chromosome"/>
</dbReference>
<evidence type="ECO:0000313" key="2">
    <source>
        <dbReference type="Proteomes" id="UP000503447"/>
    </source>
</evidence>
<dbReference type="RefSeq" id="WP_171472026.1">
    <property type="nucleotide sequence ID" value="NZ_CP053452.2"/>
</dbReference>
<accession>A0A6M5YSN9</accession>
<evidence type="ECO:0000313" key="1">
    <source>
        <dbReference type="EMBL" id="QJW96444.1"/>
    </source>
</evidence>
<protein>
    <submittedName>
        <fullName evidence="1">Uncharacterized protein</fullName>
    </submittedName>
</protein>
<gene>
    <name evidence="1" type="ORF">FTUN_4001</name>
</gene>
<name>A0A6M5YSN9_9BACT</name>
<keyword evidence="2" id="KW-1185">Reference proteome</keyword>
<dbReference type="EMBL" id="CP053452">
    <property type="protein sequence ID" value="QJW96444.1"/>
    <property type="molecule type" value="Genomic_DNA"/>
</dbReference>
<dbReference type="AlphaFoldDB" id="A0A6M5YSN9"/>
<dbReference type="KEGG" id="ftj:FTUN_4001"/>
<proteinExistence type="predicted"/>
<sequence length="47" mass="5055">MSWVWTRGCAGAALDGLLNDLAGHRERLPYALRRGQTIGSGWIEGAA</sequence>
<organism evidence="1 2">
    <name type="scientific">Frigoriglobus tundricola</name>
    <dbReference type="NCBI Taxonomy" id="2774151"/>
    <lineage>
        <taxon>Bacteria</taxon>
        <taxon>Pseudomonadati</taxon>
        <taxon>Planctomycetota</taxon>
        <taxon>Planctomycetia</taxon>
        <taxon>Gemmatales</taxon>
        <taxon>Gemmataceae</taxon>
        <taxon>Frigoriglobus</taxon>
    </lineage>
</organism>